<feature type="disulfide bond" evidence="4">
    <location>
        <begin position="7"/>
        <end position="106"/>
    </location>
</feature>
<sequence length="141" mass="16237">MCEGCSCWYGTPLTPKSFGCRSDFIIIAEVLSDMRSLVPTDIFNMYYRIRRPSPRDIIKFTRSMAGINLRRVYTAENSALCGIRLDRGWHILSGYIEGNRLMMNLCMSWREPFPMSMEAETLLSRFAGNSVKCLPEDFPWG</sequence>
<organism evidence="5 6">
    <name type="scientific">Dreissena polymorpha</name>
    <name type="common">Zebra mussel</name>
    <name type="synonym">Mytilus polymorpha</name>
    <dbReference type="NCBI Taxonomy" id="45954"/>
    <lineage>
        <taxon>Eukaryota</taxon>
        <taxon>Metazoa</taxon>
        <taxon>Spiralia</taxon>
        <taxon>Lophotrochozoa</taxon>
        <taxon>Mollusca</taxon>
        <taxon>Bivalvia</taxon>
        <taxon>Autobranchia</taxon>
        <taxon>Heteroconchia</taxon>
        <taxon>Euheterodonta</taxon>
        <taxon>Imparidentia</taxon>
        <taxon>Neoheterodontei</taxon>
        <taxon>Myida</taxon>
        <taxon>Dreissenoidea</taxon>
        <taxon>Dreissenidae</taxon>
        <taxon>Dreissena</taxon>
    </lineage>
</organism>
<evidence type="ECO:0000313" key="5">
    <source>
        <dbReference type="EMBL" id="KAH3898461.1"/>
    </source>
</evidence>
<reference evidence="5" key="2">
    <citation type="submission" date="2020-11" db="EMBL/GenBank/DDBJ databases">
        <authorList>
            <person name="McCartney M.A."/>
            <person name="Auch B."/>
            <person name="Kono T."/>
            <person name="Mallez S."/>
            <person name="Becker A."/>
            <person name="Gohl D.M."/>
            <person name="Silverstein K.A.T."/>
            <person name="Koren S."/>
            <person name="Bechman K.B."/>
            <person name="Herman A."/>
            <person name="Abrahante J.E."/>
            <person name="Garbe J."/>
        </authorList>
    </citation>
    <scope>NUCLEOTIDE SEQUENCE</scope>
    <source>
        <strain evidence="5">Duluth1</strain>
        <tissue evidence="5">Whole animal</tissue>
    </source>
</reference>
<feature type="disulfide bond" evidence="4">
    <location>
        <begin position="5"/>
        <end position="81"/>
    </location>
</feature>
<dbReference type="InterPro" id="IPR001820">
    <property type="entry name" value="TIMP"/>
</dbReference>
<accession>A0A9D4NP10</accession>
<dbReference type="Pfam" id="PF00965">
    <property type="entry name" value="TIMP"/>
    <property type="match status" value="1"/>
</dbReference>
<keyword evidence="4" id="KW-1015">Disulfide bond</keyword>
<evidence type="ECO:0000256" key="1">
    <source>
        <dbReference type="ARBA" id="ARBA00004613"/>
    </source>
</evidence>
<dbReference type="Gene3D" id="2.40.50.120">
    <property type="match status" value="1"/>
</dbReference>
<dbReference type="GO" id="GO:0005576">
    <property type="term" value="C:extracellular region"/>
    <property type="evidence" value="ECO:0007669"/>
    <property type="project" value="UniProtKB-SubCell"/>
</dbReference>
<evidence type="ECO:0000256" key="4">
    <source>
        <dbReference type="PIRSR" id="PIRSR601820-3"/>
    </source>
</evidence>
<feature type="binding site" evidence="3">
    <location>
        <position position="5"/>
    </location>
    <ligand>
        <name>Zn(2+)</name>
        <dbReference type="ChEBI" id="CHEBI:29105"/>
        <note>ligand shared with metalloproteinase partner</note>
    </ligand>
</feature>
<dbReference type="InterPro" id="IPR008993">
    <property type="entry name" value="TIMP-like_OB-fold"/>
</dbReference>
<comment type="subcellular location">
    <subcellularLocation>
        <location evidence="1">Secreted</location>
    </subcellularLocation>
</comment>
<dbReference type="Proteomes" id="UP000828390">
    <property type="component" value="Unassembled WGS sequence"/>
</dbReference>
<keyword evidence="2" id="KW-0964">Secreted</keyword>
<gene>
    <name evidence="5" type="ORF">DPMN_022693</name>
</gene>
<dbReference type="GO" id="GO:0008191">
    <property type="term" value="F:metalloendopeptidase inhibitor activity"/>
    <property type="evidence" value="ECO:0007669"/>
    <property type="project" value="InterPro"/>
</dbReference>
<evidence type="ECO:0000256" key="2">
    <source>
        <dbReference type="ARBA" id="ARBA00022525"/>
    </source>
</evidence>
<comment type="caution">
    <text evidence="5">The sequence shown here is derived from an EMBL/GenBank/DDBJ whole genome shotgun (WGS) entry which is preliminary data.</text>
</comment>
<dbReference type="SUPFAM" id="SSF50242">
    <property type="entry name" value="TIMP-like"/>
    <property type="match status" value="1"/>
</dbReference>
<keyword evidence="3" id="KW-0862">Zinc</keyword>
<evidence type="ECO:0000256" key="3">
    <source>
        <dbReference type="PIRSR" id="PIRSR601820-1"/>
    </source>
</evidence>
<evidence type="ECO:0000313" key="6">
    <source>
        <dbReference type="Proteomes" id="UP000828390"/>
    </source>
</evidence>
<dbReference type="AlphaFoldDB" id="A0A9D4NP10"/>
<keyword evidence="3" id="KW-0479">Metal-binding</keyword>
<reference evidence="5" key="1">
    <citation type="journal article" date="2019" name="bioRxiv">
        <title>The Genome of the Zebra Mussel, Dreissena polymorpha: A Resource for Invasive Species Research.</title>
        <authorList>
            <person name="McCartney M.A."/>
            <person name="Auch B."/>
            <person name="Kono T."/>
            <person name="Mallez S."/>
            <person name="Zhang Y."/>
            <person name="Obille A."/>
            <person name="Becker A."/>
            <person name="Abrahante J.E."/>
            <person name="Garbe J."/>
            <person name="Badalamenti J.P."/>
            <person name="Herman A."/>
            <person name="Mangelson H."/>
            <person name="Liachko I."/>
            <person name="Sullivan S."/>
            <person name="Sone E.D."/>
            <person name="Koren S."/>
            <person name="Silverstein K.A.T."/>
            <person name="Beckman K.B."/>
            <person name="Gohl D.M."/>
        </authorList>
    </citation>
    <scope>NUCLEOTIDE SEQUENCE</scope>
    <source>
        <strain evidence="5">Duluth1</strain>
        <tissue evidence="5">Whole animal</tissue>
    </source>
</reference>
<dbReference type="EMBL" id="JAIWYP010000001">
    <property type="protein sequence ID" value="KAH3898461.1"/>
    <property type="molecule type" value="Genomic_DNA"/>
</dbReference>
<protein>
    <submittedName>
        <fullName evidence="5">Uncharacterized protein</fullName>
    </submittedName>
</protein>
<proteinExistence type="predicted"/>
<dbReference type="GO" id="GO:0046872">
    <property type="term" value="F:metal ion binding"/>
    <property type="evidence" value="ECO:0007669"/>
    <property type="project" value="UniProtKB-KW"/>
</dbReference>
<keyword evidence="6" id="KW-1185">Reference proteome</keyword>
<name>A0A9D4NP10_DREPO</name>